<dbReference type="OrthoDB" id="9783692at2"/>
<dbReference type="AlphaFoldDB" id="A0A0X9W6W1"/>
<feature type="transmembrane region" description="Helical" evidence="6">
    <location>
        <begin position="42"/>
        <end position="63"/>
    </location>
</feature>
<reference evidence="7 8" key="1">
    <citation type="submission" date="2016-01" db="EMBL/GenBank/DDBJ databases">
        <title>Genome sequence of Ca. Arsenophonus lipopteni, the exclusive symbiont of a blood sucking fly Lipoptena cervi (Diptera: Hippoboscidae).</title>
        <authorList>
            <person name="Novakova E."/>
            <person name="Hypsa V."/>
            <person name="Nguyen P."/>
            <person name="Husnik F."/>
            <person name="Darby A.C."/>
        </authorList>
    </citation>
    <scope>NUCLEOTIDE SEQUENCE [LARGE SCALE GENOMIC DNA]</scope>
    <source>
        <strain evidence="7 8">CB</strain>
    </source>
</reference>
<accession>A0A0X9W6W1</accession>
<dbReference type="KEGG" id="asy:AUT07_00446"/>
<evidence type="ECO:0000256" key="4">
    <source>
        <dbReference type="ARBA" id="ARBA00022989"/>
    </source>
</evidence>
<dbReference type="Proteomes" id="UP000069926">
    <property type="component" value="Chromosome"/>
</dbReference>
<comment type="similarity">
    <text evidence="2">Belongs to the TerC family.</text>
</comment>
<protein>
    <submittedName>
        <fullName evidence="7">Inner membrane protein alx</fullName>
    </submittedName>
</protein>
<dbReference type="PATRIC" id="fig|634113.3.peg.429"/>
<feature type="transmembrane region" description="Helical" evidence="6">
    <location>
        <begin position="114"/>
        <end position="136"/>
    </location>
</feature>
<evidence type="ECO:0000256" key="5">
    <source>
        <dbReference type="ARBA" id="ARBA00023136"/>
    </source>
</evidence>
<evidence type="ECO:0000256" key="3">
    <source>
        <dbReference type="ARBA" id="ARBA00022692"/>
    </source>
</evidence>
<dbReference type="Pfam" id="PF03741">
    <property type="entry name" value="TerC"/>
    <property type="match status" value="1"/>
</dbReference>
<name>A0A0X9W6W1_9GAMM</name>
<keyword evidence="5 6" id="KW-0472">Membrane</keyword>
<dbReference type="PANTHER" id="PTHR30238:SF0">
    <property type="entry name" value="THYLAKOID MEMBRANE PROTEIN TERC, CHLOROPLASTIC"/>
    <property type="match status" value="1"/>
</dbReference>
<feature type="transmembrane region" description="Helical" evidence="6">
    <location>
        <begin position="142"/>
        <end position="160"/>
    </location>
</feature>
<gene>
    <name evidence="7" type="primary">alx</name>
    <name evidence="7" type="ORF">AUT07_00446</name>
</gene>
<feature type="transmembrane region" description="Helical" evidence="6">
    <location>
        <begin position="200"/>
        <end position="221"/>
    </location>
</feature>
<dbReference type="NCBIfam" id="TIGR03718">
    <property type="entry name" value="R_switched_Alx"/>
    <property type="match status" value="1"/>
</dbReference>
<keyword evidence="8" id="KW-1185">Reference proteome</keyword>
<evidence type="ECO:0000313" key="7">
    <source>
        <dbReference type="EMBL" id="AMA65017.1"/>
    </source>
</evidence>
<sequence>MNSVGTPILWFNFAIMITGSLLIDIFLQNYLKKKKIIVQQDIICIFVGIILTLLFSLWLHFYLKETISLTFANQQVMNFLTGYVLEKALVVDNVFVWLMLFNYFSISIKMQHKILIYGIFGVVVLRIIIIFTGSWLFLYCHWIFYLFGIFLCFSGIKLFLLKEYNQSFDKIPIIRWLSAHLPMTTILHGDSFFVRQQGTIFVTPLIMVLILVGISDIIFALDSIPAIFSITTDTFIVLTSNLFALLGLRATYFVLSNISKKFFFTIKYGLSVILIFIGIKMLLIDILYITTTTSLIIIMVVLLLTMYVNYFLCRYKK</sequence>
<dbReference type="InterPro" id="IPR022369">
    <property type="entry name" value="Integral_membrane_TerC_rswitch"/>
</dbReference>
<dbReference type="GO" id="GO:0016020">
    <property type="term" value="C:membrane"/>
    <property type="evidence" value="ECO:0007669"/>
    <property type="project" value="UniProtKB-SubCell"/>
</dbReference>
<dbReference type="InterPro" id="IPR005496">
    <property type="entry name" value="Integral_membrane_TerC"/>
</dbReference>
<feature type="transmembrane region" description="Helical" evidence="6">
    <location>
        <begin position="227"/>
        <end position="248"/>
    </location>
</feature>
<organism evidence="7 8">
    <name type="scientific">Candidatus Arsenophonus lipoptenae</name>
    <dbReference type="NCBI Taxonomy" id="634113"/>
    <lineage>
        <taxon>Bacteria</taxon>
        <taxon>Pseudomonadati</taxon>
        <taxon>Pseudomonadota</taxon>
        <taxon>Gammaproteobacteria</taxon>
        <taxon>Enterobacterales</taxon>
        <taxon>Morganellaceae</taxon>
        <taxon>Arsenophonus</taxon>
    </lineage>
</organism>
<feature type="transmembrane region" description="Helical" evidence="6">
    <location>
        <begin position="268"/>
        <end position="289"/>
    </location>
</feature>
<feature type="transmembrane region" description="Helical" evidence="6">
    <location>
        <begin position="295"/>
        <end position="313"/>
    </location>
</feature>
<dbReference type="RefSeq" id="WP_066283618.1">
    <property type="nucleotide sequence ID" value="NZ_CP013920.1"/>
</dbReference>
<evidence type="ECO:0000256" key="6">
    <source>
        <dbReference type="SAM" id="Phobius"/>
    </source>
</evidence>
<keyword evidence="4 6" id="KW-1133">Transmembrane helix</keyword>
<evidence type="ECO:0000256" key="2">
    <source>
        <dbReference type="ARBA" id="ARBA00007511"/>
    </source>
</evidence>
<dbReference type="PANTHER" id="PTHR30238">
    <property type="entry name" value="MEMBRANE BOUND PREDICTED REDOX MODULATOR"/>
    <property type="match status" value="1"/>
</dbReference>
<proteinExistence type="inferred from homology"/>
<evidence type="ECO:0000256" key="1">
    <source>
        <dbReference type="ARBA" id="ARBA00004141"/>
    </source>
</evidence>
<feature type="transmembrane region" description="Helical" evidence="6">
    <location>
        <begin position="83"/>
        <end position="102"/>
    </location>
</feature>
<dbReference type="EMBL" id="CP013920">
    <property type="protein sequence ID" value="AMA65017.1"/>
    <property type="molecule type" value="Genomic_DNA"/>
</dbReference>
<evidence type="ECO:0000313" key="8">
    <source>
        <dbReference type="Proteomes" id="UP000069926"/>
    </source>
</evidence>
<comment type="subcellular location">
    <subcellularLocation>
        <location evidence="1">Membrane</location>
        <topology evidence="1">Multi-pass membrane protein</topology>
    </subcellularLocation>
</comment>
<feature type="transmembrane region" description="Helical" evidence="6">
    <location>
        <begin position="6"/>
        <end position="30"/>
    </location>
</feature>
<keyword evidence="3 6" id="KW-0812">Transmembrane</keyword>